<reference evidence="1" key="1">
    <citation type="submission" date="2020-08" db="EMBL/GenBank/DDBJ databases">
        <title>Genome public.</title>
        <authorList>
            <person name="Liu C."/>
            <person name="Sun Q."/>
        </authorList>
    </citation>
    <scope>NUCLEOTIDE SEQUENCE</scope>
    <source>
        <strain evidence="1">BX22</strain>
    </source>
</reference>
<keyword evidence="2" id="KW-1185">Reference proteome</keyword>
<evidence type="ECO:0000313" key="2">
    <source>
        <dbReference type="Proteomes" id="UP000637359"/>
    </source>
</evidence>
<dbReference type="AlphaFoldDB" id="A0A923RLT8"/>
<evidence type="ECO:0008006" key="3">
    <source>
        <dbReference type="Google" id="ProtNLM"/>
    </source>
</evidence>
<organism evidence="1 2">
    <name type="scientific">Ornithinibacillus hominis</name>
    <dbReference type="NCBI Taxonomy" id="2763055"/>
    <lineage>
        <taxon>Bacteria</taxon>
        <taxon>Bacillati</taxon>
        <taxon>Bacillota</taxon>
        <taxon>Bacilli</taxon>
        <taxon>Bacillales</taxon>
        <taxon>Bacillaceae</taxon>
        <taxon>Ornithinibacillus</taxon>
    </lineage>
</organism>
<dbReference type="SUPFAM" id="SSF52980">
    <property type="entry name" value="Restriction endonuclease-like"/>
    <property type="match status" value="1"/>
</dbReference>
<name>A0A923RLT8_9BACI</name>
<evidence type="ECO:0000313" key="1">
    <source>
        <dbReference type="EMBL" id="MBC5638437.1"/>
    </source>
</evidence>
<dbReference type="RefSeq" id="WP_186871145.1">
    <property type="nucleotide sequence ID" value="NZ_JACOOL010000016.1"/>
</dbReference>
<dbReference type="Proteomes" id="UP000637359">
    <property type="component" value="Unassembled WGS sequence"/>
</dbReference>
<proteinExistence type="predicted"/>
<accession>A0A923RLT8</accession>
<dbReference type="EMBL" id="JACOOL010000016">
    <property type="protein sequence ID" value="MBC5638437.1"/>
    <property type="molecule type" value="Genomic_DNA"/>
</dbReference>
<gene>
    <name evidence="1" type="ORF">H8S33_16795</name>
</gene>
<comment type="caution">
    <text evidence="1">The sequence shown here is derived from an EMBL/GenBank/DDBJ whole genome shotgun (WGS) entry which is preliminary data.</text>
</comment>
<sequence>MDTSWLLISTSGYTENALNVANQYSVRLIDIDELVKIVMEWYEKLPIDVRKMLTLMRVYVPE</sequence>
<protein>
    <recommendedName>
        <fullName evidence="3">Restriction endonuclease type IV Mrr domain-containing protein</fullName>
    </recommendedName>
</protein>
<dbReference type="InterPro" id="IPR011335">
    <property type="entry name" value="Restrct_endonuc-II-like"/>
</dbReference>